<feature type="compositionally biased region" description="Basic and acidic residues" evidence="1">
    <location>
        <begin position="56"/>
        <end position="75"/>
    </location>
</feature>
<comment type="caution">
    <text evidence="2">The sequence shown here is derived from an EMBL/GenBank/DDBJ whole genome shotgun (WGS) entry which is preliminary data.</text>
</comment>
<evidence type="ECO:0000256" key="1">
    <source>
        <dbReference type="SAM" id="MobiDB-lite"/>
    </source>
</evidence>
<sequence length="75" mass="8596">MQQMHEVTQQNAALVEEAAQPLEDRAAQLKGAVSVFRLARHWSSLGWQPQHHARTRHGDWPLKGQSSDRRTRSDL</sequence>
<name>A0A2N4TSG1_RALPI</name>
<gene>
    <name evidence="2" type="ORF">C0Q88_11925</name>
</gene>
<accession>A0A2N4TSG1</accession>
<evidence type="ECO:0000313" key="2">
    <source>
        <dbReference type="EMBL" id="PLC42650.1"/>
    </source>
</evidence>
<evidence type="ECO:0000313" key="3">
    <source>
        <dbReference type="Proteomes" id="UP000234456"/>
    </source>
</evidence>
<feature type="region of interest" description="Disordered" evidence="1">
    <location>
        <begin position="47"/>
        <end position="75"/>
    </location>
</feature>
<reference evidence="2 3" key="1">
    <citation type="submission" date="2017-12" db="EMBL/GenBank/DDBJ databases">
        <title>Draft genome sequence of Ralstonia pickettii 52.</title>
        <authorList>
            <person name="Zheng B."/>
        </authorList>
    </citation>
    <scope>NUCLEOTIDE SEQUENCE [LARGE SCALE GENOMIC DNA]</scope>
    <source>
        <strain evidence="2 3">52</strain>
    </source>
</reference>
<dbReference type="Proteomes" id="UP000234456">
    <property type="component" value="Unassembled WGS sequence"/>
</dbReference>
<organism evidence="2 3">
    <name type="scientific">Ralstonia pickettii</name>
    <name type="common">Burkholderia pickettii</name>
    <dbReference type="NCBI Taxonomy" id="329"/>
    <lineage>
        <taxon>Bacteria</taxon>
        <taxon>Pseudomonadati</taxon>
        <taxon>Pseudomonadota</taxon>
        <taxon>Betaproteobacteria</taxon>
        <taxon>Burkholderiales</taxon>
        <taxon>Burkholderiaceae</taxon>
        <taxon>Ralstonia</taxon>
    </lineage>
</organism>
<dbReference type="EMBL" id="PKQE01000002">
    <property type="protein sequence ID" value="PLC42650.1"/>
    <property type="molecule type" value="Genomic_DNA"/>
</dbReference>
<protein>
    <recommendedName>
        <fullName evidence="4">Methyl-accepting chemotaxis sensory transducer</fullName>
    </recommendedName>
</protein>
<proteinExistence type="predicted"/>
<evidence type="ECO:0008006" key="4">
    <source>
        <dbReference type="Google" id="ProtNLM"/>
    </source>
</evidence>
<dbReference type="AlphaFoldDB" id="A0A2N4TSG1"/>